<keyword evidence="5" id="KW-0804">Transcription</keyword>
<dbReference type="InterPro" id="IPR057765">
    <property type="entry name" value="MS1-like_ubiquitin"/>
</dbReference>
<organism evidence="7 8">
    <name type="scientific">Stephania japonica</name>
    <dbReference type="NCBI Taxonomy" id="461633"/>
    <lineage>
        <taxon>Eukaryota</taxon>
        <taxon>Viridiplantae</taxon>
        <taxon>Streptophyta</taxon>
        <taxon>Embryophyta</taxon>
        <taxon>Tracheophyta</taxon>
        <taxon>Spermatophyta</taxon>
        <taxon>Magnoliopsida</taxon>
        <taxon>Ranunculales</taxon>
        <taxon>Menispermaceae</taxon>
        <taxon>Menispermoideae</taxon>
        <taxon>Cissampelideae</taxon>
        <taxon>Stephania</taxon>
    </lineage>
</organism>
<keyword evidence="8" id="KW-1185">Reference proteome</keyword>
<dbReference type="SUPFAM" id="SSF57903">
    <property type="entry name" value="FYVE/PHD zinc finger"/>
    <property type="match status" value="1"/>
</dbReference>
<feature type="domain" description="Zinc finger PHD-type" evidence="6">
    <location>
        <begin position="635"/>
        <end position="681"/>
    </location>
</feature>
<dbReference type="Pfam" id="PF25874">
    <property type="entry name" value="WHD_plant_repro"/>
    <property type="match status" value="1"/>
</dbReference>
<dbReference type="Pfam" id="PF25565">
    <property type="entry name" value="Ubiquitin_At1g33420"/>
    <property type="match status" value="1"/>
</dbReference>
<dbReference type="EMBL" id="JBBNAE010000006">
    <property type="protein sequence ID" value="KAK9115874.1"/>
    <property type="molecule type" value="Genomic_DNA"/>
</dbReference>
<reference evidence="7 8" key="1">
    <citation type="submission" date="2024-01" db="EMBL/GenBank/DDBJ databases">
        <title>Genome assemblies of Stephania.</title>
        <authorList>
            <person name="Yang L."/>
        </authorList>
    </citation>
    <scope>NUCLEOTIDE SEQUENCE [LARGE SCALE GENOMIC DNA]</scope>
    <source>
        <strain evidence="7">QJT</strain>
        <tissue evidence="7">Leaf</tissue>
    </source>
</reference>
<evidence type="ECO:0000259" key="6">
    <source>
        <dbReference type="SMART" id="SM00249"/>
    </source>
</evidence>
<name>A0AAP0IHZ8_9MAGN</name>
<evidence type="ECO:0000256" key="4">
    <source>
        <dbReference type="ARBA" id="ARBA00023015"/>
    </source>
</evidence>
<evidence type="ECO:0000256" key="3">
    <source>
        <dbReference type="ARBA" id="ARBA00022833"/>
    </source>
</evidence>
<evidence type="ECO:0000256" key="2">
    <source>
        <dbReference type="ARBA" id="ARBA00022771"/>
    </source>
</evidence>
<dbReference type="SMART" id="SM00249">
    <property type="entry name" value="PHD"/>
    <property type="match status" value="1"/>
</dbReference>
<gene>
    <name evidence="7" type="ORF">Sjap_014821</name>
</gene>
<dbReference type="InterPro" id="IPR013083">
    <property type="entry name" value="Znf_RING/FYVE/PHD"/>
</dbReference>
<dbReference type="PROSITE" id="PS01359">
    <property type="entry name" value="ZF_PHD_1"/>
    <property type="match status" value="1"/>
</dbReference>
<keyword evidence="3" id="KW-0862">Zinc</keyword>
<evidence type="ECO:0000256" key="5">
    <source>
        <dbReference type="ARBA" id="ARBA00023163"/>
    </source>
</evidence>
<dbReference type="InterPro" id="IPR011011">
    <property type="entry name" value="Znf_FYVE_PHD"/>
</dbReference>
<dbReference type="CDD" id="cd15556">
    <property type="entry name" value="PHD_MMD1_like"/>
    <property type="match status" value="1"/>
</dbReference>
<dbReference type="PANTHER" id="PTHR46201">
    <property type="entry name" value="PHD FINGER PROTEIN MALE MEIOCYTE DEATH 1-RELATED"/>
    <property type="match status" value="1"/>
</dbReference>
<keyword evidence="4" id="KW-0805">Transcription regulation</keyword>
<dbReference type="InterPro" id="IPR059080">
    <property type="entry name" value="WHD_PTC1"/>
</dbReference>
<dbReference type="AlphaFoldDB" id="A0AAP0IHZ8"/>
<dbReference type="InterPro" id="IPR058054">
    <property type="entry name" value="Znf_MS1-like"/>
</dbReference>
<dbReference type="InterPro" id="IPR001965">
    <property type="entry name" value="Znf_PHD"/>
</dbReference>
<protein>
    <recommendedName>
        <fullName evidence="6">Zinc finger PHD-type domain-containing protein</fullName>
    </recommendedName>
</protein>
<dbReference type="Proteomes" id="UP001417504">
    <property type="component" value="Unassembled WGS sequence"/>
</dbReference>
<evidence type="ECO:0000313" key="7">
    <source>
        <dbReference type="EMBL" id="KAK9115874.1"/>
    </source>
</evidence>
<dbReference type="InterPro" id="IPR019786">
    <property type="entry name" value="Zinc_finger_PHD-type_CS"/>
</dbReference>
<sequence>MRSSPRQSSHREVSVCPMRGGPFSHLLTNGEREKSAGHPIEFNGPFHDNIKKLLAFASLETKLGGGMRSWSFQLEFHQQNPVQISLFVIEESAESSLSYHCRYCQYVGPILYMFTLISLSENFVHFRNSSGWGHHMICNEKFHLVLPSNETALVMAVCSDYEVNSRISDASSAMDKPNFIELQGHLLHGVLHSNGFGHLLCVNGIENGSELAGNEIIDFWDRICTRLRARKMSVIDVAKKRNMDLRLIHGIAFGEPWFGRWGYRFARGSFGVTEQMYVKAMDGLQSLPLCLLIQQFSVSDIEVLVIFDRYQAISNNSLLTLGHLLRFMHELRHCLPPETRCSMKPIDSRAVVETNCRWSQKRVEMAIRVIVEALKRAKFRWISRQEVRDAARIYIGDTGLLDFVLKSLGNHVVGNYIVRRTVNPVTKVLEYCLEDLLSNREDHVLSSKTKGCHQITRFQLRTDMYYLYKYIFKEPRLVLNTGIFSAISMATRVILDSKHLIKDYRGEYSPNHDAATEEKLNLLCTILLIHKGESNVNQSVVLNKKALLPYASIVLPTHATIRDLKIEVEKNFREMYWGLKTLVVESIVDVNAADSDMVFGLVEASSELVLAGRTADGETDIEGMYERGKDSGVIDCSCGTKEDDGERMIACDICDVQQHHRCARVSSNEDVPHIFLCARCEHDIVFFRFLP</sequence>
<accession>A0AAP0IHZ8</accession>
<dbReference type="PANTHER" id="PTHR46201:SF1">
    <property type="entry name" value="PHD FINGER PROTEIN MALE STERILITY 1"/>
    <property type="match status" value="1"/>
</dbReference>
<evidence type="ECO:0000313" key="8">
    <source>
        <dbReference type="Proteomes" id="UP001417504"/>
    </source>
</evidence>
<dbReference type="Gene3D" id="3.30.40.10">
    <property type="entry name" value="Zinc/RING finger domain, C3HC4 (zinc finger)"/>
    <property type="match status" value="1"/>
</dbReference>
<keyword evidence="1" id="KW-0479">Metal-binding</keyword>
<proteinExistence type="predicted"/>
<evidence type="ECO:0000256" key="1">
    <source>
        <dbReference type="ARBA" id="ARBA00022723"/>
    </source>
</evidence>
<keyword evidence="2" id="KW-0863">Zinc-finger</keyword>
<comment type="caution">
    <text evidence="7">The sequence shown here is derived from an EMBL/GenBank/DDBJ whole genome shotgun (WGS) entry which is preliminary data.</text>
</comment>
<dbReference type="GO" id="GO:0008270">
    <property type="term" value="F:zinc ion binding"/>
    <property type="evidence" value="ECO:0007669"/>
    <property type="project" value="UniProtKB-KW"/>
</dbReference>